<dbReference type="Proteomes" id="UP000823618">
    <property type="component" value="Unassembled WGS sequence"/>
</dbReference>
<reference evidence="1" key="2">
    <citation type="journal article" date="2021" name="PeerJ">
        <title>Extensive microbial diversity within the chicken gut microbiome revealed by metagenomics and culture.</title>
        <authorList>
            <person name="Gilroy R."/>
            <person name="Ravi A."/>
            <person name="Getino M."/>
            <person name="Pursley I."/>
            <person name="Horton D.L."/>
            <person name="Alikhan N.F."/>
            <person name="Baker D."/>
            <person name="Gharbi K."/>
            <person name="Hall N."/>
            <person name="Watson M."/>
            <person name="Adriaenssens E.M."/>
            <person name="Foster-Nyarko E."/>
            <person name="Jarju S."/>
            <person name="Secka A."/>
            <person name="Antonio M."/>
            <person name="Oren A."/>
            <person name="Chaudhuri R.R."/>
            <person name="La Ragione R."/>
            <person name="Hildebrand F."/>
            <person name="Pallen M.J."/>
        </authorList>
    </citation>
    <scope>NUCLEOTIDE SEQUENCE</scope>
    <source>
        <strain evidence="1">E3-2379</strain>
    </source>
</reference>
<organism evidence="1 2">
    <name type="scientific">Candidatus Scybalomonas excrementavium</name>
    <dbReference type="NCBI Taxonomy" id="2840943"/>
    <lineage>
        <taxon>Bacteria</taxon>
        <taxon>Bacillati</taxon>
        <taxon>Bacillota</taxon>
        <taxon>Clostridia</taxon>
        <taxon>Lachnospirales</taxon>
        <taxon>Lachnospiraceae</taxon>
        <taxon>Lachnospiraceae incertae sedis</taxon>
        <taxon>Candidatus Scybalomonas</taxon>
    </lineage>
</organism>
<reference evidence="1" key="1">
    <citation type="submission" date="2020-10" db="EMBL/GenBank/DDBJ databases">
        <authorList>
            <person name="Gilroy R."/>
        </authorList>
    </citation>
    <scope>NUCLEOTIDE SEQUENCE</scope>
    <source>
        <strain evidence="1">E3-2379</strain>
    </source>
</reference>
<dbReference type="Pfam" id="PF06949">
    <property type="entry name" value="DUF1292"/>
    <property type="match status" value="1"/>
</dbReference>
<protein>
    <submittedName>
        <fullName evidence="1">DUF1292 domain-containing protein</fullName>
    </submittedName>
</protein>
<dbReference type="AlphaFoldDB" id="A0A9D9HZH1"/>
<evidence type="ECO:0000313" key="1">
    <source>
        <dbReference type="EMBL" id="MBO8463274.1"/>
    </source>
</evidence>
<name>A0A9D9HZH1_9FIRM</name>
<accession>A0A9D9HZH1</accession>
<evidence type="ECO:0000313" key="2">
    <source>
        <dbReference type="Proteomes" id="UP000823618"/>
    </source>
</evidence>
<sequence>MEQRDVIPFVTEDGEELELYVLEQTKLNGKNYLLVADSLEEEDEDVEVYIMKEAESKEGEEFASYEFVEEDTELEALGKIFEELLEDVDIEL</sequence>
<comment type="caution">
    <text evidence="1">The sequence shown here is derived from an EMBL/GenBank/DDBJ whole genome shotgun (WGS) entry which is preliminary data.</text>
</comment>
<proteinExistence type="predicted"/>
<gene>
    <name evidence="1" type="ORF">IAC13_05010</name>
</gene>
<dbReference type="EMBL" id="JADIML010000139">
    <property type="protein sequence ID" value="MBO8463274.1"/>
    <property type="molecule type" value="Genomic_DNA"/>
</dbReference>
<dbReference type="InterPro" id="IPR009711">
    <property type="entry name" value="UPF0473"/>
</dbReference>